<reference evidence="6" key="1">
    <citation type="journal article" date="2013" name="Nature">
        <title>Pan genome of the phytoplankton Emiliania underpins its global distribution.</title>
        <authorList>
            <person name="Read B.A."/>
            <person name="Kegel J."/>
            <person name="Klute M.J."/>
            <person name="Kuo A."/>
            <person name="Lefebvre S.C."/>
            <person name="Maumus F."/>
            <person name="Mayer C."/>
            <person name="Miller J."/>
            <person name="Monier A."/>
            <person name="Salamov A."/>
            <person name="Young J."/>
            <person name="Aguilar M."/>
            <person name="Claverie J.M."/>
            <person name="Frickenhaus S."/>
            <person name="Gonzalez K."/>
            <person name="Herman E.K."/>
            <person name="Lin Y.C."/>
            <person name="Napier J."/>
            <person name="Ogata H."/>
            <person name="Sarno A.F."/>
            <person name="Shmutz J."/>
            <person name="Schroeder D."/>
            <person name="de Vargas C."/>
            <person name="Verret F."/>
            <person name="von Dassow P."/>
            <person name="Valentin K."/>
            <person name="Van de Peer Y."/>
            <person name="Wheeler G."/>
            <person name="Dacks J.B."/>
            <person name="Delwiche C.F."/>
            <person name="Dyhrman S.T."/>
            <person name="Glockner G."/>
            <person name="John U."/>
            <person name="Richards T."/>
            <person name="Worden A.Z."/>
            <person name="Zhang X."/>
            <person name="Grigoriev I.V."/>
            <person name="Allen A.E."/>
            <person name="Bidle K."/>
            <person name="Borodovsky M."/>
            <person name="Bowler C."/>
            <person name="Brownlee C."/>
            <person name="Cock J.M."/>
            <person name="Elias M."/>
            <person name="Gladyshev V.N."/>
            <person name="Groth M."/>
            <person name="Guda C."/>
            <person name="Hadaegh A."/>
            <person name="Iglesias-Rodriguez M.D."/>
            <person name="Jenkins J."/>
            <person name="Jones B.M."/>
            <person name="Lawson T."/>
            <person name="Leese F."/>
            <person name="Lindquist E."/>
            <person name="Lobanov A."/>
            <person name="Lomsadze A."/>
            <person name="Malik S.B."/>
            <person name="Marsh M.E."/>
            <person name="Mackinder L."/>
            <person name="Mock T."/>
            <person name="Mueller-Roeber B."/>
            <person name="Pagarete A."/>
            <person name="Parker M."/>
            <person name="Probert I."/>
            <person name="Quesneville H."/>
            <person name="Raines C."/>
            <person name="Rensing S.A."/>
            <person name="Riano-Pachon D.M."/>
            <person name="Richier S."/>
            <person name="Rokitta S."/>
            <person name="Shiraiwa Y."/>
            <person name="Soanes D.M."/>
            <person name="van der Giezen M."/>
            <person name="Wahlund T.M."/>
            <person name="Williams B."/>
            <person name="Wilson W."/>
            <person name="Wolfe G."/>
            <person name="Wurch L.L."/>
        </authorList>
    </citation>
    <scope>NUCLEOTIDE SEQUENCE</scope>
</reference>
<dbReference type="eggNOG" id="ENOG502S91S">
    <property type="taxonomic scope" value="Eukaryota"/>
</dbReference>
<dbReference type="AlphaFoldDB" id="A0A0D3KEZ2"/>
<evidence type="ECO:0000313" key="5">
    <source>
        <dbReference type="EnsemblProtists" id="EOD34327"/>
    </source>
</evidence>
<proteinExistence type="predicted"/>
<dbReference type="KEGG" id="ehx:EMIHUDRAFT_98715"/>
<dbReference type="InterPro" id="IPR011990">
    <property type="entry name" value="TPR-like_helical_dom_sf"/>
</dbReference>
<sequence>MRAALEQAVQIKSAALARQRCRFDASPDYYQRTLWTGDEAEGLRALPLEERLARAAKLKEEGTALLRVGDHSAAVERYALALGAFCYLRCTDPAWRRHGLRDDAIEEVDERPAGGSPLRERADSLLLDSYKNLSLCYLGMAAAARSGDTGGDASSCCRHCISACDAALELQPGCAKMLYRRARARVGASAGEAAADEAIRDLREATRKAPEDRAARLLGERAARREAEELAFGGMFSRGRLASSSSCGGDGGGGKDDNDEPAQHAPCRPAAARCRTAEREEARFKACEDEVRRAEEAVQMLRERGQARDAEELQADLPFCQRSSAFALHPLLAVVIYRRLSTHSELSLSGAGGRVIKPGYGTIEVDLKHEKAAGDRASVAYLLPPEGGSGFGDLVYATVPLGSVATKVARDWLANELYEPSRRGKIDAACRQGPKGQDSTSICA</sequence>
<protein>
    <submittedName>
        <fullName evidence="5">Uncharacterized protein</fullName>
    </submittedName>
</protein>
<evidence type="ECO:0000256" key="4">
    <source>
        <dbReference type="SAM" id="MobiDB-lite"/>
    </source>
</evidence>
<keyword evidence="1" id="KW-0677">Repeat</keyword>
<evidence type="ECO:0000256" key="2">
    <source>
        <dbReference type="ARBA" id="ARBA00022803"/>
    </source>
</evidence>
<dbReference type="EnsemblProtists" id="EOD34327">
    <property type="protein sequence ID" value="EOD34327"/>
    <property type="gene ID" value="EMIHUDRAFT_98715"/>
</dbReference>
<reference evidence="5" key="2">
    <citation type="submission" date="2024-10" db="UniProtKB">
        <authorList>
            <consortium name="EnsemblProtists"/>
        </authorList>
    </citation>
    <scope>IDENTIFICATION</scope>
</reference>
<dbReference type="InterPro" id="IPR039663">
    <property type="entry name" value="AIP/AIPL1/TTC9"/>
</dbReference>
<accession>A0A0D3KEZ2</accession>
<keyword evidence="2" id="KW-0802">TPR repeat</keyword>
<dbReference type="Proteomes" id="UP000013827">
    <property type="component" value="Unassembled WGS sequence"/>
</dbReference>
<dbReference type="GeneID" id="17279598"/>
<organism evidence="5 6">
    <name type="scientific">Emiliania huxleyi (strain CCMP1516)</name>
    <dbReference type="NCBI Taxonomy" id="280463"/>
    <lineage>
        <taxon>Eukaryota</taxon>
        <taxon>Haptista</taxon>
        <taxon>Haptophyta</taxon>
        <taxon>Prymnesiophyceae</taxon>
        <taxon>Isochrysidales</taxon>
        <taxon>Noelaerhabdaceae</taxon>
        <taxon>Emiliania</taxon>
    </lineage>
</organism>
<evidence type="ECO:0000256" key="3">
    <source>
        <dbReference type="SAM" id="Coils"/>
    </source>
</evidence>
<dbReference type="HOGENOM" id="CLU_617423_0_0_1"/>
<feature type="coiled-coil region" evidence="3">
    <location>
        <begin position="277"/>
        <end position="304"/>
    </location>
</feature>
<keyword evidence="3" id="KW-0175">Coiled coil</keyword>
<dbReference type="Gene3D" id="1.25.40.10">
    <property type="entry name" value="Tetratricopeptide repeat domain"/>
    <property type="match status" value="1"/>
</dbReference>
<dbReference type="STRING" id="2903.R1DH25"/>
<dbReference type="PANTHER" id="PTHR11242">
    <property type="entry name" value="ARYL HYDROCARBON RECEPTOR INTERACTING PROTEIN RELATED"/>
    <property type="match status" value="1"/>
</dbReference>
<dbReference type="SUPFAM" id="SSF48452">
    <property type="entry name" value="TPR-like"/>
    <property type="match status" value="1"/>
</dbReference>
<dbReference type="PaxDb" id="2903-EOD34327"/>
<evidence type="ECO:0000256" key="1">
    <source>
        <dbReference type="ARBA" id="ARBA00022737"/>
    </source>
</evidence>
<dbReference type="PANTHER" id="PTHR11242:SF0">
    <property type="entry name" value="TPR_REGION DOMAIN-CONTAINING PROTEIN"/>
    <property type="match status" value="1"/>
</dbReference>
<keyword evidence="6" id="KW-1185">Reference proteome</keyword>
<name>A0A0D3KEZ2_EMIH1</name>
<evidence type="ECO:0000313" key="6">
    <source>
        <dbReference type="Proteomes" id="UP000013827"/>
    </source>
</evidence>
<dbReference type="RefSeq" id="XP_005786756.1">
    <property type="nucleotide sequence ID" value="XM_005786699.1"/>
</dbReference>
<feature type="region of interest" description="Disordered" evidence="4">
    <location>
        <begin position="246"/>
        <end position="267"/>
    </location>
</feature>